<keyword evidence="6" id="KW-0456">Lyase</keyword>
<feature type="compositionally biased region" description="Basic and acidic residues" evidence="10">
    <location>
        <begin position="388"/>
        <end position="399"/>
    </location>
</feature>
<dbReference type="GO" id="GO:0006289">
    <property type="term" value="P:nucleotide-excision repair"/>
    <property type="evidence" value="ECO:0007669"/>
    <property type="project" value="InterPro"/>
</dbReference>
<feature type="domain" description="HhH-GPD" evidence="11">
    <location>
        <begin position="245"/>
        <end position="492"/>
    </location>
</feature>
<proteinExistence type="inferred from homology"/>
<dbReference type="InParanoid" id="A0A316W0E1"/>
<dbReference type="Proteomes" id="UP000245783">
    <property type="component" value="Unassembled WGS sequence"/>
</dbReference>
<dbReference type="InterPro" id="IPR052054">
    <property type="entry name" value="Oxidative_DNA_repair_enzyme"/>
</dbReference>
<dbReference type="InterPro" id="IPR012904">
    <property type="entry name" value="OGG_N"/>
</dbReference>
<dbReference type="GO" id="GO:0005634">
    <property type="term" value="C:nucleus"/>
    <property type="evidence" value="ECO:0007669"/>
    <property type="project" value="TreeGrafter"/>
</dbReference>
<dbReference type="STRING" id="1522189.A0A316W0E1"/>
<evidence type="ECO:0000256" key="8">
    <source>
        <dbReference type="ARBA" id="ARBA00023295"/>
    </source>
</evidence>
<feature type="region of interest" description="Disordered" evidence="10">
    <location>
        <begin position="363"/>
        <end position="415"/>
    </location>
</feature>
<dbReference type="AlphaFoldDB" id="A0A316W0E1"/>
<keyword evidence="8" id="KW-0326">Glycosidase</keyword>
<evidence type="ECO:0000313" key="13">
    <source>
        <dbReference type="Proteomes" id="UP000245783"/>
    </source>
</evidence>
<dbReference type="GeneID" id="37037505"/>
<evidence type="ECO:0000256" key="2">
    <source>
        <dbReference type="ARBA" id="ARBA00012720"/>
    </source>
</evidence>
<protein>
    <recommendedName>
        <fullName evidence="2">DNA-(apurinic or apyrimidinic site) lyase</fullName>
        <ecNumber evidence="2">4.2.99.18</ecNumber>
    </recommendedName>
</protein>
<gene>
    <name evidence="12" type="ORF">IE81DRAFT_341051</name>
</gene>
<feature type="region of interest" description="Disordered" evidence="10">
    <location>
        <begin position="1"/>
        <end position="24"/>
    </location>
</feature>
<evidence type="ECO:0000256" key="3">
    <source>
        <dbReference type="ARBA" id="ARBA00022763"/>
    </source>
</evidence>
<keyword evidence="3" id="KW-0227">DNA damage</keyword>
<evidence type="ECO:0000256" key="10">
    <source>
        <dbReference type="SAM" id="MobiDB-lite"/>
    </source>
</evidence>
<dbReference type="RefSeq" id="XP_025370154.1">
    <property type="nucleotide sequence ID" value="XM_025515635.1"/>
</dbReference>
<dbReference type="OrthoDB" id="238681at2759"/>
<keyword evidence="4" id="KW-0378">Hydrolase</keyword>
<comment type="catalytic activity">
    <reaction evidence="9">
        <text>2'-deoxyribonucleotide-(2'-deoxyribose 5'-phosphate)-2'-deoxyribonucleotide-DNA = a 3'-end 2'-deoxyribonucleotide-(2,3-dehydro-2,3-deoxyribose 5'-phosphate)-DNA + a 5'-end 5'-phospho-2'-deoxyribonucleoside-DNA + H(+)</text>
        <dbReference type="Rhea" id="RHEA:66592"/>
        <dbReference type="Rhea" id="RHEA-COMP:13180"/>
        <dbReference type="Rhea" id="RHEA-COMP:16897"/>
        <dbReference type="Rhea" id="RHEA-COMP:17067"/>
        <dbReference type="ChEBI" id="CHEBI:15378"/>
        <dbReference type="ChEBI" id="CHEBI:136412"/>
        <dbReference type="ChEBI" id="CHEBI:157695"/>
        <dbReference type="ChEBI" id="CHEBI:167181"/>
        <dbReference type="EC" id="4.2.99.18"/>
    </reaction>
</comment>
<name>A0A316W0E1_9BASI</name>
<evidence type="ECO:0000313" key="12">
    <source>
        <dbReference type="EMBL" id="PWN42994.1"/>
    </source>
</evidence>
<evidence type="ECO:0000259" key="11">
    <source>
        <dbReference type="SMART" id="SM00478"/>
    </source>
</evidence>
<keyword evidence="7" id="KW-0511">Multifunctional enzyme</keyword>
<dbReference type="EMBL" id="KZ819374">
    <property type="protein sequence ID" value="PWN42994.1"/>
    <property type="molecule type" value="Genomic_DNA"/>
</dbReference>
<feature type="region of interest" description="Disordered" evidence="10">
    <location>
        <begin position="92"/>
        <end position="114"/>
    </location>
</feature>
<evidence type="ECO:0000256" key="5">
    <source>
        <dbReference type="ARBA" id="ARBA00023204"/>
    </source>
</evidence>
<dbReference type="Gene3D" id="1.10.340.30">
    <property type="entry name" value="Hypothetical protein, domain 2"/>
    <property type="match status" value="1"/>
</dbReference>
<dbReference type="GO" id="GO:0140078">
    <property type="term" value="F:class I DNA-(apurinic or apyrimidinic site) endonuclease activity"/>
    <property type="evidence" value="ECO:0007669"/>
    <property type="project" value="UniProtKB-EC"/>
</dbReference>
<dbReference type="SMART" id="SM00478">
    <property type="entry name" value="ENDO3c"/>
    <property type="match status" value="1"/>
</dbReference>
<comment type="similarity">
    <text evidence="1">Belongs to the type-1 OGG1 family.</text>
</comment>
<accession>A0A316W0E1</accession>
<evidence type="ECO:0000256" key="9">
    <source>
        <dbReference type="ARBA" id="ARBA00044632"/>
    </source>
</evidence>
<dbReference type="Gene3D" id="1.10.1670.10">
    <property type="entry name" value="Helix-hairpin-Helix base-excision DNA repair enzymes (C-terminal)"/>
    <property type="match status" value="1"/>
</dbReference>
<evidence type="ECO:0000256" key="4">
    <source>
        <dbReference type="ARBA" id="ARBA00022801"/>
    </source>
</evidence>
<feature type="region of interest" description="Disordered" evidence="10">
    <location>
        <begin position="589"/>
        <end position="671"/>
    </location>
</feature>
<dbReference type="SUPFAM" id="SSF55945">
    <property type="entry name" value="TATA-box binding protein-like"/>
    <property type="match status" value="1"/>
</dbReference>
<feature type="compositionally biased region" description="Polar residues" evidence="10">
    <location>
        <begin position="634"/>
        <end position="659"/>
    </location>
</feature>
<feature type="compositionally biased region" description="Polar residues" evidence="10">
    <location>
        <begin position="401"/>
        <end position="415"/>
    </location>
</feature>
<dbReference type="EC" id="4.2.99.18" evidence="2"/>
<reference evidence="12 13" key="1">
    <citation type="journal article" date="2018" name="Mol. Biol. Evol.">
        <title>Broad Genomic Sampling Reveals a Smut Pathogenic Ancestry of the Fungal Clade Ustilaginomycotina.</title>
        <authorList>
            <person name="Kijpornyongpan T."/>
            <person name="Mondo S.J."/>
            <person name="Barry K."/>
            <person name="Sandor L."/>
            <person name="Lee J."/>
            <person name="Lipzen A."/>
            <person name="Pangilinan J."/>
            <person name="LaButti K."/>
            <person name="Hainaut M."/>
            <person name="Henrissat B."/>
            <person name="Grigoriev I.V."/>
            <person name="Spatafora J.W."/>
            <person name="Aime M.C."/>
        </authorList>
    </citation>
    <scope>NUCLEOTIDE SEQUENCE [LARGE SCALE GENOMIC DNA]</scope>
    <source>
        <strain evidence="12 13">MCA 4658</strain>
    </source>
</reference>
<dbReference type="InterPro" id="IPR011257">
    <property type="entry name" value="DNA_glycosylase"/>
</dbReference>
<evidence type="ECO:0000256" key="1">
    <source>
        <dbReference type="ARBA" id="ARBA00010679"/>
    </source>
</evidence>
<dbReference type="PANTHER" id="PTHR10242:SF2">
    <property type="entry name" value="N-GLYCOSYLASE_DNA LYASE"/>
    <property type="match status" value="1"/>
</dbReference>
<keyword evidence="13" id="KW-1185">Reference proteome</keyword>
<keyword evidence="5" id="KW-0234">DNA repair</keyword>
<evidence type="ECO:0000256" key="7">
    <source>
        <dbReference type="ARBA" id="ARBA00023268"/>
    </source>
</evidence>
<dbReference type="InterPro" id="IPR003265">
    <property type="entry name" value="HhH-GPD_domain"/>
</dbReference>
<dbReference type="Pfam" id="PF07934">
    <property type="entry name" value="OGG_N"/>
    <property type="match status" value="1"/>
</dbReference>
<organism evidence="12 13">
    <name type="scientific">Ceraceosorus guamensis</name>
    <dbReference type="NCBI Taxonomy" id="1522189"/>
    <lineage>
        <taxon>Eukaryota</taxon>
        <taxon>Fungi</taxon>
        <taxon>Dikarya</taxon>
        <taxon>Basidiomycota</taxon>
        <taxon>Ustilaginomycotina</taxon>
        <taxon>Exobasidiomycetes</taxon>
        <taxon>Ceraceosorales</taxon>
        <taxon>Ceraceosoraceae</taxon>
        <taxon>Ceraceosorus</taxon>
    </lineage>
</organism>
<sequence length="671" mass="74923">MSSTVGISRDATLVPGSPPIPPRPPPGYASLRVLPSEILLELTISNRCGQAFRWRAIDVWEPVDREKAEYPARNLSSVVTKDESLVDAAVANRPIKADPDQNDTSSAWPNAHHDDVGVKAEHGQKTESTSSFTSDVEWQRWTEYSMALSDRVILLRQDVSRGYVYHRTRLPDAIEAQLSRYDYVELYERGTDAWLRDYLNIRVPLDQMYQEWADKDKVFARFAKRFAGVRMLRQDPWECLCAFICSSNNNIARIGQMVMALSHRYSPPLLTLEYPPPPPNTGTDATSTGVQAGATRITYHPFPAAAALTSEDVEGTLRNELAFGYRAKYIWQTARVLAQTHVGAEPDCGYECRLALEGSNLASFDGTPRNLSRPATPPPTPRKRKRTKTDAKGFAKEGEGSASTESNRLQTTHSPTSFLHSLRSMTYPEARAELIKFQGVGPKVADCILLMSMDQPSSIPVDRHVYQAVCRVMKLTRLVLPTKFAARWYGMRVKEGNKGYEELADRFRQLWGEYAGWAHSVIFTADLRSFQNYKVEAVNGEKVKQEDLRSSMELPGLNMIDAKPFIPTPPAAPLVAAQPETETLTPMLLKQVDTSSYHRPRRPVSRRIQTLESASAGKEPTHRPTPHGKASSPLRPSSQAQTGSPAENAHGDTTPSTTMADRVKTTRRKRA</sequence>
<dbReference type="GO" id="GO:0006285">
    <property type="term" value="P:base-excision repair, AP site formation"/>
    <property type="evidence" value="ECO:0007669"/>
    <property type="project" value="UniProtKB-ARBA"/>
</dbReference>
<evidence type="ECO:0000256" key="6">
    <source>
        <dbReference type="ARBA" id="ARBA00023239"/>
    </source>
</evidence>
<dbReference type="PANTHER" id="PTHR10242">
    <property type="entry name" value="8-OXOGUANINE DNA GLYCOSYLASE"/>
    <property type="match status" value="1"/>
</dbReference>
<dbReference type="SUPFAM" id="SSF48150">
    <property type="entry name" value="DNA-glycosylase"/>
    <property type="match status" value="1"/>
</dbReference>
<dbReference type="GO" id="GO:0003684">
    <property type="term" value="F:damaged DNA binding"/>
    <property type="evidence" value="ECO:0007669"/>
    <property type="project" value="InterPro"/>
</dbReference>
<dbReference type="InterPro" id="IPR023170">
    <property type="entry name" value="HhH_base_excis_C"/>
</dbReference>
<dbReference type="GO" id="GO:0034039">
    <property type="term" value="F:8-oxo-7,8-dihydroguanine DNA N-glycosylase activity"/>
    <property type="evidence" value="ECO:0007669"/>
    <property type="project" value="TreeGrafter"/>
</dbReference>